<reference evidence="1 2" key="1">
    <citation type="journal article" date="2018" name="Front. Plant Sci.">
        <title>Red Clover (Trifolium pratense) and Zigzag Clover (T. medium) - A Picture of Genomic Similarities and Differences.</title>
        <authorList>
            <person name="Dluhosova J."/>
            <person name="Istvanek J."/>
            <person name="Nedelnik J."/>
            <person name="Repkova J."/>
        </authorList>
    </citation>
    <scope>NUCLEOTIDE SEQUENCE [LARGE SCALE GENOMIC DNA]</scope>
    <source>
        <strain evidence="2">cv. 10/8</strain>
        <tissue evidence="1">Leaf</tissue>
    </source>
</reference>
<protein>
    <submittedName>
        <fullName evidence="1">Uncharacterized protein</fullName>
    </submittedName>
</protein>
<name>A0A392SCR4_9FABA</name>
<accession>A0A392SCR4</accession>
<organism evidence="1 2">
    <name type="scientific">Trifolium medium</name>
    <dbReference type="NCBI Taxonomy" id="97028"/>
    <lineage>
        <taxon>Eukaryota</taxon>
        <taxon>Viridiplantae</taxon>
        <taxon>Streptophyta</taxon>
        <taxon>Embryophyta</taxon>
        <taxon>Tracheophyta</taxon>
        <taxon>Spermatophyta</taxon>
        <taxon>Magnoliopsida</taxon>
        <taxon>eudicotyledons</taxon>
        <taxon>Gunneridae</taxon>
        <taxon>Pentapetalae</taxon>
        <taxon>rosids</taxon>
        <taxon>fabids</taxon>
        <taxon>Fabales</taxon>
        <taxon>Fabaceae</taxon>
        <taxon>Papilionoideae</taxon>
        <taxon>50 kb inversion clade</taxon>
        <taxon>NPAAA clade</taxon>
        <taxon>Hologalegina</taxon>
        <taxon>IRL clade</taxon>
        <taxon>Trifolieae</taxon>
        <taxon>Trifolium</taxon>
    </lineage>
</organism>
<dbReference type="Proteomes" id="UP000265520">
    <property type="component" value="Unassembled WGS sequence"/>
</dbReference>
<sequence length="63" mass="6518">PPLPSLPNSTTAASSSTTPACASFTAHSTTAEPFDLSSKDSPSQSTNAMYASTKDFARNCKSF</sequence>
<comment type="caution">
    <text evidence="1">The sequence shown here is derived from an EMBL/GenBank/DDBJ whole genome shotgun (WGS) entry which is preliminary data.</text>
</comment>
<evidence type="ECO:0000313" key="1">
    <source>
        <dbReference type="EMBL" id="MCI46217.1"/>
    </source>
</evidence>
<feature type="non-terminal residue" evidence="1">
    <location>
        <position position="1"/>
    </location>
</feature>
<keyword evidence="2" id="KW-1185">Reference proteome</keyword>
<dbReference type="EMBL" id="LXQA010354220">
    <property type="protein sequence ID" value="MCI46217.1"/>
    <property type="molecule type" value="Genomic_DNA"/>
</dbReference>
<proteinExistence type="predicted"/>
<evidence type="ECO:0000313" key="2">
    <source>
        <dbReference type="Proteomes" id="UP000265520"/>
    </source>
</evidence>
<dbReference type="AlphaFoldDB" id="A0A392SCR4"/>